<sequence length="927" mass="107955">MINSDQFVVTVNAFLCTMLQFLYKNTFTTEDIHLSQHPFKVMKDCLTNLATFESVCKNCFGSISPLEKNNKSQSCSLQHQKSSSISLDSEDETFIRLLVKYLSQCLLYTDTKLQPVFVCKLEALVEILYNILSHRTGQLMCQNLISEPLNLIENLLSFTLKLLNTSLGDMKICSNNDQSSQHHRHHHLMNIVIKVIHCGQNVIRRSTNLHFDNVHRFNTMLVNAWNQIVNLQSTSSVDAKLHDSTCGEFLSNLSDCLIHSLGYPVGIESLSSADLLTHCIDYLQKYLISQCNISFIRPHTFGYLLSQLALNKSSLLGLHNSHIIELLVRQAWKSIEYFECTGHTELTGNYSSLQRTFHPPIWSIDPIDKIAYKPLINLVRVTTSYEFVQTLMTTTQLITNKESYNSVIDIPTNICGFLDRVVFINNVSKLQSLFNPEQCQLFGLRLLSCIISCLDSLLWFEAHCNLSDFLLSCQNEKRISETSSNVVFDALTIERNYLLVKIFFIGGPNERELPPRVLCQHTNRLYPYRIIRNKPAYNDTVFHDSCSVNNKTINKCEQPPCKNWYTELFNASNQTHSLLPLLICDLLPFDQLILNYTITSYETALEWMNKCQNIFKTSKTIVNRDQKSIQEKTKDVGDYLNQCVLAMSYLPGSNTNLQQLPKVNENDVKNFPLSKMDKIAIEWTIRYGQRIGLLQRSQSNPSEDYKYFYEQLHILMRKVRLSFQKEDQSLSRQKDQDKPFDWFVATIFLICNTNCEKAWNFLSSFSKLPHSLYLWPNRCKHTKFRDIFYLKSCQYFEHLLAIECSNIFSIFVMSEISPIQIYLRWTNQCYWNYFDWFNILNYLSICLLNPIQFQIYVNISIIKHLGPALLQATNEQPTSQEQQQEQLLIFLQEEPIRGFDYTKYLSYMHELDEKYTKQLNMNECMYQ</sequence>
<dbReference type="InterPro" id="IPR055392">
    <property type="entry name" value="BROMI_C"/>
</dbReference>
<evidence type="ECO:0008006" key="5">
    <source>
        <dbReference type="Google" id="ProtNLM"/>
    </source>
</evidence>
<dbReference type="Gene3D" id="1.10.472.80">
    <property type="entry name" value="Ypt/Rab-GAP domain of gyp1p, domain 3"/>
    <property type="match status" value="1"/>
</dbReference>
<protein>
    <recommendedName>
        <fullName evidence="5">Protein broad-minded</fullName>
    </recommendedName>
</protein>
<reference evidence="4" key="2">
    <citation type="submission" date="2023-11" db="UniProtKB">
        <authorList>
            <consortium name="WormBaseParasite"/>
        </authorList>
    </citation>
    <scope>IDENTIFICATION</scope>
</reference>
<accession>A0AA85IW41</accession>
<organism evidence="3 4">
    <name type="scientific">Trichobilharzia regenti</name>
    <name type="common">Nasal bird schistosome</name>
    <dbReference type="NCBI Taxonomy" id="157069"/>
    <lineage>
        <taxon>Eukaryota</taxon>
        <taxon>Metazoa</taxon>
        <taxon>Spiralia</taxon>
        <taxon>Lophotrochozoa</taxon>
        <taxon>Platyhelminthes</taxon>
        <taxon>Trematoda</taxon>
        <taxon>Digenea</taxon>
        <taxon>Strigeidida</taxon>
        <taxon>Schistosomatoidea</taxon>
        <taxon>Schistosomatidae</taxon>
        <taxon>Trichobilharzia</taxon>
    </lineage>
</organism>
<dbReference type="WBParaSite" id="TREG1_112360.1">
    <property type="protein sequence ID" value="TREG1_112360.1"/>
    <property type="gene ID" value="TREG1_112360"/>
</dbReference>
<proteinExistence type="predicted"/>
<dbReference type="AlphaFoldDB" id="A0AA85IW41"/>
<keyword evidence="3" id="KW-1185">Reference proteome</keyword>
<feature type="domain" description="BROMI C-terminal Rab TBC-like" evidence="2">
    <location>
        <begin position="600"/>
        <end position="918"/>
    </location>
</feature>
<evidence type="ECO:0000313" key="4">
    <source>
        <dbReference type="WBParaSite" id="TREG1_112360.1"/>
    </source>
</evidence>
<dbReference type="Pfam" id="PF14961">
    <property type="entry name" value="BROMI"/>
    <property type="match status" value="1"/>
</dbReference>
<dbReference type="Proteomes" id="UP000050795">
    <property type="component" value="Unassembled WGS sequence"/>
</dbReference>
<evidence type="ECO:0000259" key="2">
    <source>
        <dbReference type="Pfam" id="PF23440"/>
    </source>
</evidence>
<dbReference type="Pfam" id="PF23440">
    <property type="entry name" value="BROMI_C"/>
    <property type="match status" value="2"/>
</dbReference>
<evidence type="ECO:0000259" key="1">
    <source>
        <dbReference type="Pfam" id="PF14961"/>
    </source>
</evidence>
<reference evidence="3" key="1">
    <citation type="submission" date="2022-06" db="EMBL/GenBank/DDBJ databases">
        <authorList>
            <person name="Berger JAMES D."/>
            <person name="Berger JAMES D."/>
        </authorList>
    </citation>
    <scope>NUCLEOTIDE SEQUENCE [LARGE SCALE GENOMIC DNA]</scope>
</reference>
<feature type="domain" description="BROMI C-terminal Rab TBC-like" evidence="2">
    <location>
        <begin position="453"/>
        <end position="536"/>
    </location>
</feature>
<name>A0AA85IW41_TRIRE</name>
<feature type="domain" description="BROMI middle region" evidence="1">
    <location>
        <begin position="252"/>
        <end position="431"/>
    </location>
</feature>
<dbReference type="InterPro" id="IPR032735">
    <property type="entry name" value="BROMI_M"/>
</dbReference>
<evidence type="ECO:0000313" key="3">
    <source>
        <dbReference type="Proteomes" id="UP000050795"/>
    </source>
</evidence>